<dbReference type="PANTHER" id="PTHR47356:SF2">
    <property type="entry name" value="FAD-BINDING DOMAIN-CONTAINING PROTEIN-RELATED"/>
    <property type="match status" value="1"/>
</dbReference>
<dbReference type="InterPro" id="IPR050562">
    <property type="entry name" value="FAD_mOase_fung"/>
</dbReference>
<keyword evidence="6" id="KW-0732">Signal</keyword>
<dbReference type="RefSeq" id="XP_025431046.1">
    <property type="nucleotide sequence ID" value="XM_025578550.1"/>
</dbReference>
<dbReference type="EMBL" id="KZ821233">
    <property type="protein sequence ID" value="PYH45064.1"/>
    <property type="molecule type" value="Genomic_DNA"/>
</dbReference>
<dbReference type="GO" id="GO:0004497">
    <property type="term" value="F:monooxygenase activity"/>
    <property type="evidence" value="ECO:0007669"/>
    <property type="project" value="UniProtKB-KW"/>
</dbReference>
<accession>A0A318ZFG5</accession>
<evidence type="ECO:0000259" key="7">
    <source>
        <dbReference type="Pfam" id="PF01494"/>
    </source>
</evidence>
<evidence type="ECO:0000256" key="1">
    <source>
        <dbReference type="ARBA" id="ARBA00007992"/>
    </source>
</evidence>
<dbReference type="InterPro" id="IPR036188">
    <property type="entry name" value="FAD/NAD-bd_sf"/>
</dbReference>
<evidence type="ECO:0000313" key="9">
    <source>
        <dbReference type="Proteomes" id="UP000248349"/>
    </source>
</evidence>
<keyword evidence="3" id="KW-0274">FAD</keyword>
<feature type="domain" description="FAD-binding" evidence="7">
    <location>
        <begin position="9"/>
        <end position="172"/>
    </location>
</feature>
<evidence type="ECO:0000256" key="5">
    <source>
        <dbReference type="SAM" id="Phobius"/>
    </source>
</evidence>
<keyword evidence="4" id="KW-0560">Oxidoreductase</keyword>
<organism evidence="8 9">
    <name type="scientific">Aspergillus saccharolyticus JOP 1030-1</name>
    <dbReference type="NCBI Taxonomy" id="1450539"/>
    <lineage>
        <taxon>Eukaryota</taxon>
        <taxon>Fungi</taxon>
        <taxon>Dikarya</taxon>
        <taxon>Ascomycota</taxon>
        <taxon>Pezizomycotina</taxon>
        <taxon>Eurotiomycetes</taxon>
        <taxon>Eurotiomycetidae</taxon>
        <taxon>Eurotiales</taxon>
        <taxon>Aspergillaceae</taxon>
        <taxon>Aspergillus</taxon>
        <taxon>Aspergillus subgen. Circumdati</taxon>
    </lineage>
</organism>
<keyword evidence="9" id="KW-1185">Reference proteome</keyword>
<dbReference type="OrthoDB" id="10029326at2759"/>
<dbReference type="PRINTS" id="PR00420">
    <property type="entry name" value="RNGMNOXGNASE"/>
</dbReference>
<keyword evidence="8" id="KW-0503">Monooxygenase</keyword>
<dbReference type="AlphaFoldDB" id="A0A318ZFG5"/>
<feature type="domain" description="FAD-binding" evidence="7">
    <location>
        <begin position="292"/>
        <end position="371"/>
    </location>
</feature>
<dbReference type="GO" id="GO:0071949">
    <property type="term" value="F:FAD binding"/>
    <property type="evidence" value="ECO:0007669"/>
    <property type="project" value="InterPro"/>
</dbReference>
<comment type="similarity">
    <text evidence="1">Belongs to the paxM FAD-dependent monooxygenase family.</text>
</comment>
<name>A0A318ZFG5_9EURO</name>
<dbReference type="Gene3D" id="3.50.50.60">
    <property type="entry name" value="FAD/NAD(P)-binding domain"/>
    <property type="match status" value="1"/>
</dbReference>
<proteinExistence type="inferred from homology"/>
<sequence length="472" mass="53176">MSATQSQFRVLIVGGSIAGLTLAHCLQRANIDHLVLEKGSDIAPQLGASVGILPNGGRILDQLNLFDTIEQFIEPTYTANVTYPDGFTFSNVYPKTLGERFGYPIAFLDRQKLLQILYEKSHAKKNILASKEIVKVQRIEQGVRVIAADGSQYDGSLVVGADGVHSRIRSEIWRLAEELKPGLISTQERTCMTVEYACIFGISSQIPNLEISEQINGLFDHLSILTIHGKKGRVFWFIITKLPRKYTYPNVPRFSDKDAAKFMENLKHVRFFKNVCVGDLWKNREVFSMTALEEGLFRTWFFDRMVLIGDSVHKMTTNFGQGANSAIEDAATLSSLLYDLVHGCGVRNPSDAEIQDLLQKYHEARYDRMKMMCHTSAEVCRTQARDGLYRIFAGRYMIPYSRSIPADLASKVMADADKITFLSCPKNRSALGWQTWGKEAQRATRVRRIIRLLLFVALGVFCFWVSGRGSTS</sequence>
<evidence type="ECO:0000313" key="8">
    <source>
        <dbReference type="EMBL" id="PYH45064.1"/>
    </source>
</evidence>
<dbReference type="GeneID" id="37079779"/>
<gene>
    <name evidence="8" type="ORF">BP01DRAFT_399029</name>
</gene>
<dbReference type="PANTHER" id="PTHR47356">
    <property type="entry name" value="FAD-DEPENDENT MONOOXYGENASE ASQG-RELATED"/>
    <property type="match status" value="1"/>
</dbReference>
<feature type="transmembrane region" description="Helical" evidence="5">
    <location>
        <begin position="449"/>
        <end position="467"/>
    </location>
</feature>
<dbReference type="SUPFAM" id="SSF51905">
    <property type="entry name" value="FAD/NAD(P)-binding domain"/>
    <property type="match status" value="1"/>
</dbReference>
<keyword evidence="5" id="KW-1133">Transmembrane helix</keyword>
<feature type="signal peptide" evidence="6">
    <location>
        <begin position="1"/>
        <end position="23"/>
    </location>
</feature>
<keyword evidence="2" id="KW-0285">Flavoprotein</keyword>
<reference evidence="8 9" key="1">
    <citation type="submission" date="2016-12" db="EMBL/GenBank/DDBJ databases">
        <title>The genomes of Aspergillus section Nigri reveals drivers in fungal speciation.</title>
        <authorList>
            <consortium name="DOE Joint Genome Institute"/>
            <person name="Vesth T.C."/>
            <person name="Nybo J."/>
            <person name="Theobald S."/>
            <person name="Brandl J."/>
            <person name="Frisvad J.C."/>
            <person name="Nielsen K.F."/>
            <person name="Lyhne E.K."/>
            <person name="Kogle M.E."/>
            <person name="Kuo A."/>
            <person name="Riley R."/>
            <person name="Clum A."/>
            <person name="Nolan M."/>
            <person name="Lipzen A."/>
            <person name="Salamov A."/>
            <person name="Henrissat B."/>
            <person name="Wiebenga A."/>
            <person name="De Vries R.P."/>
            <person name="Grigoriev I.V."/>
            <person name="Mortensen U.H."/>
            <person name="Andersen M.R."/>
            <person name="Baker S.E."/>
        </authorList>
    </citation>
    <scope>NUCLEOTIDE SEQUENCE [LARGE SCALE GENOMIC DNA]</scope>
    <source>
        <strain evidence="8 9">JOP 1030-1</strain>
    </source>
</reference>
<feature type="chain" id="PRO_5016375484" evidence="6">
    <location>
        <begin position="24"/>
        <end position="472"/>
    </location>
</feature>
<protein>
    <submittedName>
        <fullName evidence="8">Flavo protein monooxygenase</fullName>
    </submittedName>
</protein>
<dbReference type="InterPro" id="IPR002938">
    <property type="entry name" value="FAD-bd"/>
</dbReference>
<evidence type="ECO:0000256" key="4">
    <source>
        <dbReference type="ARBA" id="ARBA00023002"/>
    </source>
</evidence>
<evidence type="ECO:0000256" key="2">
    <source>
        <dbReference type="ARBA" id="ARBA00022630"/>
    </source>
</evidence>
<keyword evidence="5" id="KW-0812">Transmembrane</keyword>
<evidence type="ECO:0000256" key="3">
    <source>
        <dbReference type="ARBA" id="ARBA00022827"/>
    </source>
</evidence>
<evidence type="ECO:0000256" key="6">
    <source>
        <dbReference type="SAM" id="SignalP"/>
    </source>
</evidence>
<dbReference type="Pfam" id="PF01494">
    <property type="entry name" value="FAD_binding_3"/>
    <property type="match status" value="2"/>
</dbReference>
<dbReference type="Proteomes" id="UP000248349">
    <property type="component" value="Unassembled WGS sequence"/>
</dbReference>
<keyword evidence="5" id="KW-0472">Membrane</keyword>
<dbReference type="STRING" id="1450539.A0A318ZFG5"/>